<feature type="domain" description="DUF6089" evidence="1">
    <location>
        <begin position="29"/>
        <end position="235"/>
    </location>
</feature>
<comment type="caution">
    <text evidence="2">The sequence shown here is derived from an EMBL/GenBank/DDBJ whole genome shotgun (WGS) entry which is preliminary data.</text>
</comment>
<organism evidence="2 3">
    <name type="scientific">Segatella bryantii</name>
    <name type="common">Prevotella bryantii</name>
    <dbReference type="NCBI Taxonomy" id="77095"/>
    <lineage>
        <taxon>Bacteria</taxon>
        <taxon>Pseudomonadati</taxon>
        <taxon>Bacteroidota</taxon>
        <taxon>Bacteroidia</taxon>
        <taxon>Bacteroidales</taxon>
        <taxon>Prevotellaceae</taxon>
        <taxon>Segatella</taxon>
    </lineage>
</organism>
<accession>A0ABX4EI82</accession>
<dbReference type="RefSeq" id="WP_039871177.1">
    <property type="nucleotide sequence ID" value="NZ_BPTR01000001.1"/>
</dbReference>
<dbReference type="Gene3D" id="2.40.160.20">
    <property type="match status" value="1"/>
</dbReference>
<dbReference type="Pfam" id="PF19573">
    <property type="entry name" value="DUF6089"/>
    <property type="match status" value="1"/>
</dbReference>
<keyword evidence="3" id="KW-1185">Reference proteome</keyword>
<gene>
    <name evidence="2" type="ORF">CIK91_05305</name>
</gene>
<sequence>MRRLLILIIGLFGVLGSSMWAQDDPEYRMEIGAGIGLLSYQGDFNSNLFGGSRPMASVIGKYVFNPYSGFCFSVSYGTIKGDAANEQTFYPDFNNDVSQKVGYLFKSTLVDVSLVYEYNFWPYGTGRDYRGAKRFTPFVFVGLGTTYAKCSEDIDGEKSSAFTMNFPLGVGVKYKLAERVNLGVQWAMHFSASDKLDGAVDPYGIKSSGLFKNTDCYSVLQAFITYSFSAKCRTCNKDI</sequence>
<dbReference type="Proteomes" id="UP000216189">
    <property type="component" value="Unassembled WGS sequence"/>
</dbReference>
<dbReference type="EMBL" id="NPJF01000026">
    <property type="protein sequence ID" value="OYP55760.1"/>
    <property type="molecule type" value="Genomic_DNA"/>
</dbReference>
<dbReference type="InterPro" id="IPR045743">
    <property type="entry name" value="DUF6089"/>
</dbReference>
<evidence type="ECO:0000259" key="1">
    <source>
        <dbReference type="Pfam" id="PF19573"/>
    </source>
</evidence>
<evidence type="ECO:0000313" key="3">
    <source>
        <dbReference type="Proteomes" id="UP000216189"/>
    </source>
</evidence>
<proteinExistence type="predicted"/>
<reference evidence="2 3" key="1">
    <citation type="submission" date="2017-08" db="EMBL/GenBank/DDBJ databases">
        <title>Comparative genomics of non-oral Prevotella species.</title>
        <authorList>
            <person name="Accetto T."/>
            <person name="Nograsek B."/>
            <person name="Avgustin G."/>
        </authorList>
    </citation>
    <scope>NUCLEOTIDE SEQUENCE [LARGE SCALE GENOMIC DNA]</scope>
    <source>
        <strain evidence="2 3">TC1-1</strain>
    </source>
</reference>
<dbReference type="InterPro" id="IPR011250">
    <property type="entry name" value="OMP/PagP_B-barrel"/>
</dbReference>
<dbReference type="SUPFAM" id="SSF56925">
    <property type="entry name" value="OMPA-like"/>
    <property type="match status" value="1"/>
</dbReference>
<name>A0ABX4EI82_SEGBR</name>
<evidence type="ECO:0000313" key="2">
    <source>
        <dbReference type="EMBL" id="OYP55760.1"/>
    </source>
</evidence>
<protein>
    <recommendedName>
        <fullName evidence="1">DUF6089 domain-containing protein</fullName>
    </recommendedName>
</protein>
<dbReference type="GeneID" id="72479143"/>